<organism evidence="3 4">
    <name type="scientific">Planctomicrobium piriforme</name>
    <dbReference type="NCBI Taxonomy" id="1576369"/>
    <lineage>
        <taxon>Bacteria</taxon>
        <taxon>Pseudomonadati</taxon>
        <taxon>Planctomycetota</taxon>
        <taxon>Planctomycetia</taxon>
        <taxon>Planctomycetales</taxon>
        <taxon>Planctomycetaceae</taxon>
        <taxon>Planctomicrobium</taxon>
    </lineage>
</organism>
<feature type="domain" description="Xylose isomerase-like TIM barrel" evidence="2">
    <location>
        <begin position="95"/>
        <end position="298"/>
    </location>
</feature>
<reference evidence="4" key="1">
    <citation type="submission" date="2016-10" db="EMBL/GenBank/DDBJ databases">
        <authorList>
            <person name="Varghese N."/>
            <person name="Submissions S."/>
        </authorList>
    </citation>
    <scope>NUCLEOTIDE SEQUENCE [LARGE SCALE GENOMIC DNA]</scope>
    <source>
        <strain evidence="4">DSM 26348</strain>
    </source>
</reference>
<dbReference type="SUPFAM" id="SSF51658">
    <property type="entry name" value="Xylose isomerase-like"/>
    <property type="match status" value="1"/>
</dbReference>
<feature type="region of interest" description="Disordered" evidence="1">
    <location>
        <begin position="10"/>
        <end position="45"/>
    </location>
</feature>
<dbReference type="STRING" id="1576369.SAMN05421753_104307"/>
<evidence type="ECO:0000256" key="1">
    <source>
        <dbReference type="SAM" id="MobiDB-lite"/>
    </source>
</evidence>
<dbReference type="PANTHER" id="PTHR12110:SF52">
    <property type="entry name" value="XYLOSE ISOMERASE"/>
    <property type="match status" value="1"/>
</dbReference>
<gene>
    <name evidence="3" type="ORF">SAMN05421753_104307</name>
</gene>
<sequence length="323" mass="36113">MNPLIGNSFANSTADNRDASPLPAADPHVGVAPAAGQTHAGSAKTTVSSDLARRISINQLTTLRNCLSSDLDEYRRHEIAAIGVHWRKLNYYGIRRSIRRIQQSRLAVSSLGWIGGFTGEHGHALPEVMCEAKRMIRVASQIRAGVVTVVTGPQAGHIRSHAFRIVADALKELTEFASIYDVRLAVQPMHSMFAKNWSFIHTLDDGLQLLDKVGNPRLQLSFGTYHLWEEPGLLQRIEEVAPRIGLVSLADWGEAPRHENDRLLPGEGRLPLNDVIQSLEQHGFSGWYELEVWSRDLWKLDHRDLMRRCVDARDRLSAQVCPC</sequence>
<dbReference type="PANTHER" id="PTHR12110">
    <property type="entry name" value="HYDROXYPYRUVATE ISOMERASE"/>
    <property type="match status" value="1"/>
</dbReference>
<dbReference type="EMBL" id="FOQD01000004">
    <property type="protein sequence ID" value="SFI00598.1"/>
    <property type="molecule type" value="Genomic_DNA"/>
</dbReference>
<evidence type="ECO:0000259" key="2">
    <source>
        <dbReference type="Pfam" id="PF01261"/>
    </source>
</evidence>
<name>A0A1I3ENX8_9PLAN</name>
<evidence type="ECO:0000313" key="4">
    <source>
        <dbReference type="Proteomes" id="UP000199518"/>
    </source>
</evidence>
<dbReference type="Pfam" id="PF01261">
    <property type="entry name" value="AP_endonuc_2"/>
    <property type="match status" value="1"/>
</dbReference>
<dbReference type="Proteomes" id="UP000199518">
    <property type="component" value="Unassembled WGS sequence"/>
</dbReference>
<proteinExistence type="predicted"/>
<keyword evidence="3" id="KW-0413">Isomerase</keyword>
<dbReference type="InterPro" id="IPR050312">
    <property type="entry name" value="IolE/XylAMocC-like"/>
</dbReference>
<dbReference type="AlphaFoldDB" id="A0A1I3ENX8"/>
<dbReference type="GO" id="GO:0016853">
    <property type="term" value="F:isomerase activity"/>
    <property type="evidence" value="ECO:0007669"/>
    <property type="project" value="UniProtKB-KW"/>
</dbReference>
<dbReference type="InterPro" id="IPR013022">
    <property type="entry name" value="Xyl_isomerase-like_TIM-brl"/>
</dbReference>
<dbReference type="InterPro" id="IPR036237">
    <property type="entry name" value="Xyl_isomerase-like_sf"/>
</dbReference>
<keyword evidence="4" id="KW-1185">Reference proteome</keyword>
<accession>A0A1I3ENX8</accession>
<dbReference type="Gene3D" id="3.20.20.150">
    <property type="entry name" value="Divalent-metal-dependent TIM barrel enzymes"/>
    <property type="match status" value="1"/>
</dbReference>
<dbReference type="RefSeq" id="WP_175517230.1">
    <property type="nucleotide sequence ID" value="NZ_FOQD01000004.1"/>
</dbReference>
<evidence type="ECO:0000313" key="3">
    <source>
        <dbReference type="EMBL" id="SFI00598.1"/>
    </source>
</evidence>
<protein>
    <submittedName>
        <fullName evidence="3">Sugar phosphate isomerase/epimerase</fullName>
    </submittedName>
</protein>